<dbReference type="EMBL" id="FO082259">
    <property type="protein sequence ID" value="CCO65918.1"/>
    <property type="molecule type" value="Genomic_DNA"/>
</dbReference>
<dbReference type="Proteomes" id="UP000198341">
    <property type="component" value="Chloroplast Pltd"/>
</dbReference>
<keyword evidence="10" id="KW-0150">Chloroplast</keyword>
<evidence type="ECO:0000256" key="3">
    <source>
        <dbReference type="ARBA" id="ARBA00022884"/>
    </source>
</evidence>
<dbReference type="PANTHER" id="PTHR11205">
    <property type="entry name" value="RIBOSOMAL PROTEIN S7"/>
    <property type="match status" value="1"/>
</dbReference>
<evidence type="ECO:0000259" key="9">
    <source>
        <dbReference type="Pfam" id="PF00177"/>
    </source>
</evidence>
<dbReference type="Pfam" id="PF00177">
    <property type="entry name" value="Ribosomal_S7"/>
    <property type="match status" value="1"/>
</dbReference>
<protein>
    <recommendedName>
        <fullName evidence="6 7">Small ribosomal subunit protein uS7c</fullName>
    </recommendedName>
</protein>
<dbReference type="GO" id="GO:0006412">
    <property type="term" value="P:translation"/>
    <property type="evidence" value="ECO:0007669"/>
    <property type="project" value="UniProtKB-UniRule"/>
</dbReference>
<keyword evidence="2 7" id="KW-0699">rRNA-binding</keyword>
<comment type="similarity">
    <text evidence="1 7 8">Belongs to the universal ribosomal protein uS7 family.</text>
</comment>
<dbReference type="GO" id="GO:0015935">
    <property type="term" value="C:small ribosomal subunit"/>
    <property type="evidence" value="ECO:0007669"/>
    <property type="project" value="InterPro"/>
</dbReference>
<dbReference type="Gene3D" id="1.10.455.10">
    <property type="entry name" value="Ribosomal protein S7 domain"/>
    <property type="match status" value="1"/>
</dbReference>
<dbReference type="OrthoDB" id="35139at2759"/>
<dbReference type="PIRSF" id="PIRSF002122">
    <property type="entry name" value="RPS7p_RPS7a_RPS5e_RPS7o"/>
    <property type="match status" value="1"/>
</dbReference>
<dbReference type="FunFam" id="1.10.455.10:FF:000001">
    <property type="entry name" value="30S ribosomal protein S7"/>
    <property type="match status" value="1"/>
</dbReference>
<evidence type="ECO:0000256" key="1">
    <source>
        <dbReference type="ARBA" id="ARBA00007151"/>
    </source>
</evidence>
<dbReference type="SUPFAM" id="SSF47973">
    <property type="entry name" value="Ribosomal protein S7"/>
    <property type="match status" value="1"/>
</dbReference>
<keyword evidence="3 7" id="KW-0694">RNA-binding</keyword>
<dbReference type="HAMAP" id="MF_00480_B">
    <property type="entry name" value="Ribosomal_uS7_B"/>
    <property type="match status" value="1"/>
</dbReference>
<keyword evidence="10" id="KW-0934">Plastid</keyword>
<dbReference type="AlphaFoldDB" id="K8F0W2"/>
<comment type="subcellular location">
    <subcellularLocation>
        <location evidence="7">Plastid</location>
        <location evidence="7">Chloroplast</location>
    </subcellularLocation>
</comment>
<evidence type="ECO:0000256" key="5">
    <source>
        <dbReference type="ARBA" id="ARBA00023274"/>
    </source>
</evidence>
<dbReference type="InterPro" id="IPR036823">
    <property type="entry name" value="Ribosomal_uS7_dom_sf"/>
</dbReference>
<dbReference type="KEGG" id="bpg:BathyCg00289"/>
<evidence type="ECO:0000256" key="2">
    <source>
        <dbReference type="ARBA" id="ARBA00022730"/>
    </source>
</evidence>
<evidence type="ECO:0000256" key="8">
    <source>
        <dbReference type="RuleBase" id="RU003619"/>
    </source>
</evidence>
<name>K8F0W2_9CHLO</name>
<dbReference type="RefSeq" id="YP_009056874.1">
    <property type="nucleotide sequence ID" value="NC_024811.1"/>
</dbReference>
<accession>K8F0W2</accession>
<dbReference type="InterPro" id="IPR020606">
    <property type="entry name" value="Ribosomal_uS7_CS"/>
</dbReference>
<dbReference type="GeneID" id="20314161"/>
<feature type="domain" description="Small ribosomal subunit protein uS7" evidence="9">
    <location>
        <begin position="2"/>
        <end position="149"/>
    </location>
</feature>
<dbReference type="STRING" id="41875.K8F0W2"/>
<dbReference type="PROSITE" id="PS00052">
    <property type="entry name" value="RIBOSOMAL_S7"/>
    <property type="match status" value="1"/>
</dbReference>
<evidence type="ECO:0000313" key="10">
    <source>
        <dbReference type="EMBL" id="CCO65918.1"/>
    </source>
</evidence>
<comment type="function">
    <text evidence="7">One of the primary rRNA binding proteins, it binds directly to 16S rRNA where it nucleates assembly of the head domain of the 30S subunit.</text>
</comment>
<dbReference type="InterPro" id="IPR005717">
    <property type="entry name" value="Ribosomal_uS7_bac/org-type"/>
</dbReference>
<proteinExistence type="inferred from homology"/>
<keyword evidence="5 7" id="KW-0687">Ribonucleoprotein</keyword>
<reference evidence="10 11" key="1">
    <citation type="submission" date="2011-10" db="EMBL/GenBank/DDBJ databases">
        <authorList>
            <person name="Genoscope - CEA"/>
        </authorList>
    </citation>
    <scope>NUCLEOTIDE SEQUENCE [LARGE SCALE GENOMIC DNA]</scope>
    <source>
        <strain evidence="10 11">RCC 1105</strain>
    </source>
</reference>
<dbReference type="GO" id="GO:0019843">
    <property type="term" value="F:rRNA binding"/>
    <property type="evidence" value="ECO:0007669"/>
    <property type="project" value="UniProtKB-UniRule"/>
</dbReference>
<dbReference type="InterPro" id="IPR023798">
    <property type="entry name" value="Ribosomal_uS7_dom"/>
</dbReference>
<evidence type="ECO:0000256" key="4">
    <source>
        <dbReference type="ARBA" id="ARBA00022980"/>
    </source>
</evidence>
<evidence type="ECO:0000313" key="11">
    <source>
        <dbReference type="Proteomes" id="UP000198341"/>
    </source>
</evidence>
<dbReference type="InterPro" id="IPR000235">
    <property type="entry name" value="Ribosomal_uS7"/>
</dbReference>
<evidence type="ECO:0000256" key="6">
    <source>
        <dbReference type="ARBA" id="ARBA00035151"/>
    </source>
</evidence>
<dbReference type="CDD" id="cd14871">
    <property type="entry name" value="uS7_Chloroplast"/>
    <property type="match status" value="1"/>
</dbReference>
<evidence type="ECO:0000256" key="7">
    <source>
        <dbReference type="HAMAP-Rule" id="MF_00480"/>
    </source>
</evidence>
<geneLocation type="chloroplast" evidence="10"/>
<sequence>MSRRKTAKKRPVAPDAVYQSRLVSLLVSHLLKAGKKSVASSIFYESMKEIADTTSQDPLEVLRQAVLNITPKVEVKSRRIGGATLQVPMEVKSDRGTALALRWLLTASRARSGRSMVKKLSAEIIDASNNTGGAIRKREDTHRMAEANKAFAHFRF</sequence>
<dbReference type="NCBIfam" id="TIGR01029">
    <property type="entry name" value="rpsG_bact"/>
    <property type="match status" value="1"/>
</dbReference>
<keyword evidence="11" id="KW-1185">Reference proteome</keyword>
<comment type="subunit">
    <text evidence="7">Part of the 30S ribosomal subunit.</text>
</comment>
<gene>
    <name evidence="10" type="primary">Rps7</name>
    <name evidence="7" type="synonym">rps7</name>
    <name evidence="10" type="ordered locus">BathyCg00289</name>
</gene>
<dbReference type="GO" id="GO:0009507">
    <property type="term" value="C:chloroplast"/>
    <property type="evidence" value="ECO:0007669"/>
    <property type="project" value="UniProtKB-SubCell"/>
</dbReference>
<dbReference type="GO" id="GO:0003735">
    <property type="term" value="F:structural constituent of ribosome"/>
    <property type="evidence" value="ECO:0007669"/>
    <property type="project" value="InterPro"/>
</dbReference>
<keyword evidence="4 7" id="KW-0689">Ribosomal protein</keyword>
<organism evidence="10 11">
    <name type="scientific">Bathycoccus prasinos</name>
    <dbReference type="NCBI Taxonomy" id="41875"/>
    <lineage>
        <taxon>Eukaryota</taxon>
        <taxon>Viridiplantae</taxon>
        <taxon>Chlorophyta</taxon>
        <taxon>Mamiellophyceae</taxon>
        <taxon>Mamiellales</taxon>
        <taxon>Bathycoccaceae</taxon>
        <taxon>Bathycoccus</taxon>
    </lineage>
</organism>